<keyword evidence="1 2" id="KW-0413">Isomerase</keyword>
<gene>
    <name evidence="2" type="ORF">HNR50_004169</name>
</gene>
<reference evidence="2 3" key="1">
    <citation type="submission" date="2020-08" db="EMBL/GenBank/DDBJ databases">
        <title>Genomic Encyclopedia of Type Strains, Phase IV (KMG-IV): sequencing the most valuable type-strain genomes for metagenomic binning, comparative biology and taxonomic classification.</title>
        <authorList>
            <person name="Goeker M."/>
        </authorList>
    </citation>
    <scope>NUCLEOTIDE SEQUENCE [LARGE SCALE GENOMIC DNA]</scope>
    <source>
        <strain evidence="2 3">DSM 2461</strain>
    </source>
</reference>
<protein>
    <submittedName>
        <fullName evidence="2">Mannose-6-phosphate isomerase-like protein (Cupin superfamily)</fullName>
    </submittedName>
</protein>
<dbReference type="AlphaFoldDB" id="A0A841RHI3"/>
<dbReference type="InterPro" id="IPR014710">
    <property type="entry name" value="RmlC-like_jellyroll"/>
</dbReference>
<organism evidence="2 3">
    <name type="scientific">Spirochaeta isovalerica</name>
    <dbReference type="NCBI Taxonomy" id="150"/>
    <lineage>
        <taxon>Bacteria</taxon>
        <taxon>Pseudomonadati</taxon>
        <taxon>Spirochaetota</taxon>
        <taxon>Spirochaetia</taxon>
        <taxon>Spirochaetales</taxon>
        <taxon>Spirochaetaceae</taxon>
        <taxon>Spirochaeta</taxon>
    </lineage>
</organism>
<evidence type="ECO:0000256" key="1">
    <source>
        <dbReference type="ARBA" id="ARBA00023235"/>
    </source>
</evidence>
<dbReference type="RefSeq" id="WP_184748708.1">
    <property type="nucleotide sequence ID" value="NZ_JACHGJ010000012.1"/>
</dbReference>
<dbReference type="Pfam" id="PF04962">
    <property type="entry name" value="KduI"/>
    <property type="match status" value="1"/>
</dbReference>
<evidence type="ECO:0000313" key="3">
    <source>
        <dbReference type="Proteomes" id="UP000587760"/>
    </source>
</evidence>
<proteinExistence type="predicted"/>
<accession>A0A841RHI3</accession>
<dbReference type="Gene3D" id="2.60.120.10">
    <property type="entry name" value="Jelly Rolls"/>
    <property type="match status" value="1"/>
</dbReference>
<name>A0A841RHI3_9SPIO</name>
<dbReference type="InterPro" id="IPR021120">
    <property type="entry name" value="KduI/IolB_isomerase"/>
</dbReference>
<comment type="caution">
    <text evidence="2">The sequence shown here is derived from an EMBL/GenBank/DDBJ whole genome shotgun (WGS) entry which is preliminary data.</text>
</comment>
<dbReference type="SUPFAM" id="SSF51182">
    <property type="entry name" value="RmlC-like cupins"/>
    <property type="match status" value="1"/>
</dbReference>
<dbReference type="Proteomes" id="UP000587760">
    <property type="component" value="Unassembled WGS sequence"/>
</dbReference>
<evidence type="ECO:0000313" key="2">
    <source>
        <dbReference type="EMBL" id="MBB6482470.1"/>
    </source>
</evidence>
<sequence>MSKVADGQKFNAEMSSCTLKEIFNQDNSNLNWLAMADLKIQNSRTAETTYKKEEAFIVNLKGDVTVSVEGKDFRVKHYDMLYIPIDTPFTVSHAGDEEGWLYIYRAVGEVKYEVYHADWEACQKDEERIRHLNRKIVYKMFDVSENANKFMVGYTFYQDRTRAWPPHNHTDQEEVYSFIEGHGAMEVYEEDEFKTFVPSVEVGDHITIPVLNYHPVFSHEEPLCFIWCISGERYWVGDKNKDFMTAKVDKLTT</sequence>
<dbReference type="EMBL" id="JACHGJ010000012">
    <property type="protein sequence ID" value="MBB6482470.1"/>
    <property type="molecule type" value="Genomic_DNA"/>
</dbReference>
<dbReference type="GO" id="GO:0016861">
    <property type="term" value="F:intramolecular oxidoreductase activity, interconverting aldoses and ketoses"/>
    <property type="evidence" value="ECO:0007669"/>
    <property type="project" value="InterPro"/>
</dbReference>
<dbReference type="InterPro" id="IPR011051">
    <property type="entry name" value="RmlC_Cupin_sf"/>
</dbReference>
<keyword evidence="3" id="KW-1185">Reference proteome</keyword>